<organism evidence="2 3">
    <name type="scientific">Paramecium primaurelia</name>
    <dbReference type="NCBI Taxonomy" id="5886"/>
    <lineage>
        <taxon>Eukaryota</taxon>
        <taxon>Sar</taxon>
        <taxon>Alveolata</taxon>
        <taxon>Ciliophora</taxon>
        <taxon>Intramacronucleata</taxon>
        <taxon>Oligohymenophorea</taxon>
        <taxon>Peniculida</taxon>
        <taxon>Parameciidae</taxon>
        <taxon>Paramecium</taxon>
    </lineage>
</organism>
<keyword evidence="1" id="KW-0472">Membrane</keyword>
<evidence type="ECO:0000313" key="2">
    <source>
        <dbReference type="EMBL" id="CAD8052077.1"/>
    </source>
</evidence>
<keyword evidence="1" id="KW-1133">Transmembrane helix</keyword>
<dbReference type="EMBL" id="CAJJDM010000016">
    <property type="protein sequence ID" value="CAD8052077.1"/>
    <property type="molecule type" value="Genomic_DNA"/>
</dbReference>
<keyword evidence="3" id="KW-1185">Reference proteome</keyword>
<evidence type="ECO:0008006" key="4">
    <source>
        <dbReference type="Google" id="ProtNLM"/>
    </source>
</evidence>
<keyword evidence="1" id="KW-0812">Transmembrane</keyword>
<feature type="transmembrane region" description="Helical" evidence="1">
    <location>
        <begin position="20"/>
        <end position="41"/>
    </location>
</feature>
<name>A0A8S1KBV7_PARPR</name>
<dbReference type="Proteomes" id="UP000688137">
    <property type="component" value="Unassembled WGS sequence"/>
</dbReference>
<evidence type="ECO:0000313" key="3">
    <source>
        <dbReference type="Proteomes" id="UP000688137"/>
    </source>
</evidence>
<reference evidence="2" key="1">
    <citation type="submission" date="2021-01" db="EMBL/GenBank/DDBJ databases">
        <authorList>
            <consortium name="Genoscope - CEA"/>
            <person name="William W."/>
        </authorList>
    </citation>
    <scope>NUCLEOTIDE SEQUENCE</scope>
</reference>
<evidence type="ECO:0000256" key="1">
    <source>
        <dbReference type="SAM" id="Phobius"/>
    </source>
</evidence>
<proteinExistence type="predicted"/>
<sequence>MLKTSTIIQMGDRIIESDLIFYFHFCISISQSTMSIFLWKLKGYRLKKYQKLEWTQIIQKKCQHLANKQNEIKLQKMNIIKKTLLQIYNIQISLSKIVQKDMKELQKYQLTTQ</sequence>
<accession>A0A8S1KBV7</accession>
<gene>
    <name evidence="2" type="ORF">PPRIM_AZ9-3.1.T0190002</name>
</gene>
<comment type="caution">
    <text evidence="2">The sequence shown here is derived from an EMBL/GenBank/DDBJ whole genome shotgun (WGS) entry which is preliminary data.</text>
</comment>
<dbReference type="AlphaFoldDB" id="A0A8S1KBV7"/>
<protein>
    <recommendedName>
        <fullName evidence="4">Transmembrane protein</fullName>
    </recommendedName>
</protein>